<evidence type="ECO:0000313" key="2">
    <source>
        <dbReference type="EMBL" id="SHJ72358.1"/>
    </source>
</evidence>
<dbReference type="AlphaFoldDB" id="A0A8G2CC61"/>
<name>A0A8G2CC61_9BACT</name>
<proteinExistence type="predicted"/>
<dbReference type="Proteomes" id="UP000184001">
    <property type="component" value="Unassembled WGS sequence"/>
</dbReference>
<dbReference type="Pfam" id="PF12571">
    <property type="entry name" value="Phage_tail_fib"/>
    <property type="match status" value="1"/>
</dbReference>
<evidence type="ECO:0000313" key="3">
    <source>
        <dbReference type="Proteomes" id="UP000184001"/>
    </source>
</evidence>
<accession>A0A8G2CC61</accession>
<keyword evidence="2" id="KW-0430">Lectin</keyword>
<comment type="caution">
    <text evidence="2">The sequence shown here is derived from an EMBL/GenBank/DDBJ whole genome shotgun (WGS) entry which is preliminary data.</text>
</comment>
<gene>
    <name evidence="2" type="ORF">SAMN05660830_03086</name>
</gene>
<protein>
    <submittedName>
        <fullName evidence="2">H-type lectin domain-containing protein</fullName>
    </submittedName>
</protein>
<sequence>MATAITYAGETLIAQKQAAGAPLIIEKFILALVPELDPNAPVNRADTRPDNVVHEYTIPAEFKSFLNPNQVVYSMLLGSNLGNFTFNWIGLAAEDGTIVTVTYLPEMEKLKTANNVQGNNLTRNVLLEFSGAQDATGITIPAKTWQIDFTARLDSIDDRMRKTCRDIYGRQCFIKDAALIKNESDSFTLQAGFGYIEGIRVDFSTMPVALGSLPKKLWLDVALQQQGADKVPAVQVLSAAPAEDKADYTDSANDPHYLVAIADINAAGVVTDLRRVEQVETDLVKYLLENGGKKEVTVHLNDANPHGLPLEGGEEGQVLIKQADGGIAWGTVAGVPVGELCFSTNGEALPGTVPANVKQKVRCTLFPQLFEWMKGGTYLTDEAAWDAEAAAQDGTCGKYCWDGGEYFILPCFTKYFAAAHGDKAVGDWAGDAIRNITGRWEQAASGQSTEGTSAGAIRALGLQRGQEAEGSSGPFNGFDFDASREVPTAEENRPKTAYVLPCIKAFDIAINAAQIDMQALAQQVAAINGNKVDRSEWVELVPGKSYKRPDGIIEQIGSISYLSTGDAILPEHLFPVAFTSIPHVSLSLEIDHTINYNASVYKKNITKNGFTPLIDRGATESVNLVIHWKATGK</sequence>
<evidence type="ECO:0000259" key="1">
    <source>
        <dbReference type="Pfam" id="PF12571"/>
    </source>
</evidence>
<dbReference type="GO" id="GO:0030246">
    <property type="term" value="F:carbohydrate binding"/>
    <property type="evidence" value="ECO:0007669"/>
    <property type="project" value="UniProtKB-KW"/>
</dbReference>
<organism evidence="2 3">
    <name type="scientific">Halodesulfovibrio aestuarii</name>
    <dbReference type="NCBI Taxonomy" id="126333"/>
    <lineage>
        <taxon>Bacteria</taxon>
        <taxon>Pseudomonadati</taxon>
        <taxon>Thermodesulfobacteriota</taxon>
        <taxon>Desulfovibrionia</taxon>
        <taxon>Desulfovibrionales</taxon>
        <taxon>Desulfovibrionaceae</taxon>
        <taxon>Halodesulfovibrio</taxon>
    </lineage>
</organism>
<dbReference type="EMBL" id="FQZR01000011">
    <property type="protein sequence ID" value="SHJ72358.1"/>
    <property type="molecule type" value="Genomic_DNA"/>
</dbReference>
<dbReference type="InterPro" id="IPR022225">
    <property type="entry name" value="Phage_tail_fibre_N"/>
</dbReference>
<feature type="domain" description="Phage tail fibre protein N-terminal" evidence="1">
    <location>
        <begin position="3"/>
        <end position="156"/>
    </location>
</feature>
<dbReference type="RefSeq" id="WP_019999259.1">
    <property type="nucleotide sequence ID" value="NZ_CP192220.1"/>
</dbReference>
<reference evidence="2 3" key="1">
    <citation type="submission" date="2016-11" db="EMBL/GenBank/DDBJ databases">
        <authorList>
            <person name="Varghese N."/>
            <person name="Submissions S."/>
        </authorList>
    </citation>
    <scope>NUCLEOTIDE SEQUENCE [LARGE SCALE GENOMIC DNA]</scope>
    <source>
        <strain evidence="2 3">DSM 17919</strain>
    </source>
</reference>